<dbReference type="Pfam" id="PF00276">
    <property type="entry name" value="Ribosomal_L23"/>
    <property type="match status" value="1"/>
</dbReference>
<dbReference type="InterPro" id="IPR012678">
    <property type="entry name" value="Ribosomal_uL23/eL15/eS24_sf"/>
</dbReference>
<evidence type="ECO:0000256" key="3">
    <source>
        <dbReference type="ARBA" id="ARBA00022884"/>
    </source>
</evidence>
<keyword evidence="2" id="KW-0699">rRNA-binding</keyword>
<dbReference type="AlphaFoldDB" id="A0A484H764"/>
<name>A0A484H764_9ZZZZ</name>
<organism evidence="6">
    <name type="scientific">invertebrate metagenome</name>
    <dbReference type="NCBI Taxonomy" id="1711999"/>
    <lineage>
        <taxon>unclassified sequences</taxon>
        <taxon>metagenomes</taxon>
        <taxon>organismal metagenomes</taxon>
    </lineage>
</organism>
<evidence type="ECO:0000256" key="5">
    <source>
        <dbReference type="ARBA" id="ARBA00023274"/>
    </source>
</evidence>
<keyword evidence="5" id="KW-0687">Ribonucleoprotein</keyword>
<dbReference type="GO" id="GO:0003735">
    <property type="term" value="F:structural constituent of ribosome"/>
    <property type="evidence" value="ECO:0007669"/>
    <property type="project" value="InterPro"/>
</dbReference>
<evidence type="ECO:0000256" key="1">
    <source>
        <dbReference type="ARBA" id="ARBA00006700"/>
    </source>
</evidence>
<dbReference type="GO" id="GO:1990904">
    <property type="term" value="C:ribonucleoprotein complex"/>
    <property type="evidence" value="ECO:0007669"/>
    <property type="project" value="UniProtKB-KW"/>
</dbReference>
<dbReference type="NCBIfam" id="NF004359">
    <property type="entry name" value="PRK05738.1-3"/>
    <property type="match status" value="1"/>
</dbReference>
<evidence type="ECO:0000256" key="2">
    <source>
        <dbReference type="ARBA" id="ARBA00022730"/>
    </source>
</evidence>
<protein>
    <submittedName>
        <fullName evidence="6">LSU ribosomal protein L23p (L23Ae)</fullName>
    </submittedName>
</protein>
<dbReference type="NCBIfam" id="NF004363">
    <property type="entry name" value="PRK05738.2-4"/>
    <property type="match status" value="1"/>
</dbReference>
<dbReference type="SUPFAM" id="SSF54189">
    <property type="entry name" value="Ribosomal proteins S24e, L23 and L15e"/>
    <property type="match status" value="1"/>
</dbReference>
<sequence length="104" mass="11583">MSKPAARLSKARMYDVIIAPVITEKANMGAERNQVTFRVPLKASKPEIKMAIEGLFDVRVKAVNTLIRKGKTKQFRGRYGKQSDVKRAIVTLIEGYSIDAMIGT</sequence>
<keyword evidence="4 6" id="KW-0689">Ribosomal protein</keyword>
<accession>A0A484H764</accession>
<reference evidence="6" key="1">
    <citation type="submission" date="2018-10" db="EMBL/GenBank/DDBJ databases">
        <authorList>
            <person name="Gruber-Vodicka H."/>
            <person name="Jaeckle O."/>
        </authorList>
    </citation>
    <scope>NUCLEOTIDE SEQUENCE</scope>
</reference>
<dbReference type="FunFam" id="3.30.70.330:FF:000001">
    <property type="entry name" value="50S ribosomal protein L23"/>
    <property type="match status" value="1"/>
</dbReference>
<dbReference type="GO" id="GO:0006412">
    <property type="term" value="P:translation"/>
    <property type="evidence" value="ECO:0007669"/>
    <property type="project" value="InterPro"/>
</dbReference>
<evidence type="ECO:0000313" key="6">
    <source>
        <dbReference type="EMBL" id="VBB68553.1"/>
    </source>
</evidence>
<dbReference type="NCBIfam" id="NF004360">
    <property type="entry name" value="PRK05738.1-5"/>
    <property type="match status" value="1"/>
</dbReference>
<dbReference type="InterPro" id="IPR012677">
    <property type="entry name" value="Nucleotide-bd_a/b_plait_sf"/>
</dbReference>
<evidence type="ECO:0000256" key="4">
    <source>
        <dbReference type="ARBA" id="ARBA00022980"/>
    </source>
</evidence>
<dbReference type="GO" id="GO:0005840">
    <property type="term" value="C:ribosome"/>
    <property type="evidence" value="ECO:0007669"/>
    <property type="project" value="UniProtKB-KW"/>
</dbReference>
<dbReference type="GO" id="GO:0019843">
    <property type="term" value="F:rRNA binding"/>
    <property type="evidence" value="ECO:0007669"/>
    <property type="project" value="UniProtKB-KW"/>
</dbReference>
<proteinExistence type="inferred from homology"/>
<dbReference type="HAMAP" id="MF_01369_B">
    <property type="entry name" value="Ribosomal_uL23_B"/>
    <property type="match status" value="1"/>
</dbReference>
<dbReference type="PANTHER" id="PTHR11620">
    <property type="entry name" value="60S RIBOSOMAL PROTEIN L23A"/>
    <property type="match status" value="1"/>
</dbReference>
<comment type="similarity">
    <text evidence="1">Belongs to the universal ribosomal protein uL23 family.</text>
</comment>
<keyword evidence="3" id="KW-0694">RNA-binding</keyword>
<gene>
    <name evidence="6" type="ORF">RIEGSTA812A_PEG_26</name>
</gene>
<dbReference type="InterPro" id="IPR013025">
    <property type="entry name" value="Ribosomal_uL23-like"/>
</dbReference>
<dbReference type="Gene3D" id="3.30.70.330">
    <property type="match status" value="1"/>
</dbReference>
<dbReference type="EMBL" id="LR026963">
    <property type="protein sequence ID" value="VBB68553.1"/>
    <property type="molecule type" value="Genomic_DNA"/>
</dbReference>